<feature type="transmembrane region" description="Helical" evidence="5">
    <location>
        <begin position="126"/>
        <end position="148"/>
    </location>
</feature>
<feature type="transmembrane region" description="Helical" evidence="5">
    <location>
        <begin position="160"/>
        <end position="186"/>
    </location>
</feature>
<organism evidence="7 8">
    <name type="scientific">candidate division NPL-UPA2 bacterium Unc8</name>
    <dbReference type="NCBI Taxonomy" id="1980939"/>
    <lineage>
        <taxon>Bacteria</taxon>
    </lineage>
</organism>
<evidence type="ECO:0000256" key="5">
    <source>
        <dbReference type="SAM" id="Phobius"/>
    </source>
</evidence>
<comment type="caution">
    <text evidence="7">The sequence shown here is derived from an EMBL/GenBank/DDBJ whole genome shotgun (WGS) entry which is preliminary data.</text>
</comment>
<dbReference type="AlphaFoldDB" id="A0A399FX51"/>
<reference evidence="7 8" key="1">
    <citation type="submission" date="2018-08" db="EMBL/GenBank/DDBJ databases">
        <title>Draft genome of candidate division NPL-UPA2 bacterium Unc8 that adapted to ultra-basic serpentinizing groundwater.</title>
        <authorList>
            <person name="Ishii S."/>
            <person name="Suzuki S."/>
            <person name="Nealson K.H."/>
        </authorList>
    </citation>
    <scope>NUCLEOTIDE SEQUENCE [LARGE SCALE GENOMIC DNA]</scope>
    <source>
        <strain evidence="7">Unc8</strain>
    </source>
</reference>
<protein>
    <recommendedName>
        <fullName evidence="6">Yip1 domain-containing protein</fullName>
    </recommendedName>
</protein>
<evidence type="ECO:0000256" key="1">
    <source>
        <dbReference type="ARBA" id="ARBA00004141"/>
    </source>
</evidence>
<comment type="subcellular location">
    <subcellularLocation>
        <location evidence="1">Membrane</location>
        <topology evidence="1">Multi-pass membrane protein</topology>
    </subcellularLocation>
</comment>
<evidence type="ECO:0000256" key="4">
    <source>
        <dbReference type="ARBA" id="ARBA00023136"/>
    </source>
</evidence>
<evidence type="ECO:0000256" key="2">
    <source>
        <dbReference type="ARBA" id="ARBA00022692"/>
    </source>
</evidence>
<evidence type="ECO:0000313" key="8">
    <source>
        <dbReference type="Proteomes" id="UP000266287"/>
    </source>
</evidence>
<feature type="domain" description="Yip1" evidence="6">
    <location>
        <begin position="9"/>
        <end position="176"/>
    </location>
</feature>
<gene>
    <name evidence="7" type="ORF">B9J77_00200</name>
</gene>
<keyword evidence="3 5" id="KW-1133">Transmembrane helix</keyword>
<dbReference type="InterPro" id="IPR006977">
    <property type="entry name" value="Yip1_dom"/>
</dbReference>
<dbReference type="GO" id="GO:0016020">
    <property type="term" value="C:membrane"/>
    <property type="evidence" value="ECO:0007669"/>
    <property type="project" value="UniProtKB-SubCell"/>
</dbReference>
<feature type="transmembrane region" description="Helical" evidence="5">
    <location>
        <begin position="57"/>
        <end position="83"/>
    </location>
</feature>
<keyword evidence="2 5" id="KW-0812">Transmembrane</keyword>
<sequence length="187" mass="20610">MSGIDIIYGLFANPAAVIGKVSLDRRFNLAFFVVIISVISSSIGWLLIFPWNITPSLFIVILIFRAAFPLLLLFVICGILSIVANFYGGIGKGSFLYAIGCFSLIPYWLMTPVALLLSYLEPGIASSFFFLARLFFFLWAVGLFTIGIRETYVFSQRKAIATLLTPAVVCVFLIVVFVLLISIVALS</sequence>
<dbReference type="EMBL" id="NDHY01000001">
    <property type="protein sequence ID" value="RII00998.1"/>
    <property type="molecule type" value="Genomic_DNA"/>
</dbReference>
<feature type="transmembrane region" description="Helical" evidence="5">
    <location>
        <begin position="95"/>
        <end position="120"/>
    </location>
</feature>
<accession>A0A399FX51</accession>
<evidence type="ECO:0000313" key="7">
    <source>
        <dbReference type="EMBL" id="RII00998.1"/>
    </source>
</evidence>
<proteinExistence type="predicted"/>
<keyword evidence="4 5" id="KW-0472">Membrane</keyword>
<evidence type="ECO:0000259" key="6">
    <source>
        <dbReference type="Pfam" id="PF04893"/>
    </source>
</evidence>
<name>A0A399FX51_UNCN2</name>
<evidence type="ECO:0000256" key="3">
    <source>
        <dbReference type="ARBA" id="ARBA00022989"/>
    </source>
</evidence>
<dbReference type="Proteomes" id="UP000266287">
    <property type="component" value="Unassembled WGS sequence"/>
</dbReference>
<dbReference type="Pfam" id="PF04893">
    <property type="entry name" value="Yip1"/>
    <property type="match status" value="1"/>
</dbReference>
<feature type="transmembrane region" description="Helical" evidence="5">
    <location>
        <begin position="30"/>
        <end position="51"/>
    </location>
</feature>